<dbReference type="InterPro" id="IPR023155">
    <property type="entry name" value="Cyt_c-552/4"/>
</dbReference>
<accession>A0A1G4U7P8</accession>
<evidence type="ECO:0000256" key="1">
    <source>
        <dbReference type="ARBA" id="ARBA00022729"/>
    </source>
</evidence>
<dbReference type="SMART" id="SM00567">
    <property type="entry name" value="EZ_HEAT"/>
    <property type="match status" value="3"/>
</dbReference>
<dbReference type="Pfam" id="PF09699">
    <property type="entry name" value="Paired_CXXCH_1"/>
    <property type="match status" value="1"/>
</dbReference>
<gene>
    <name evidence="5" type="ORF">SAMN02927900_06311</name>
</gene>
<keyword evidence="2" id="KW-0802">TPR repeat</keyword>
<dbReference type="Pfam" id="PF13432">
    <property type="entry name" value="TPR_16"/>
    <property type="match status" value="2"/>
</dbReference>
<proteinExistence type="predicted"/>
<dbReference type="AlphaFoldDB" id="A0A1G4U7P8"/>
<feature type="domain" description="Doubled CXXCH motif" evidence="3">
    <location>
        <begin position="314"/>
        <end position="344"/>
    </location>
</feature>
<dbReference type="InterPro" id="IPR011990">
    <property type="entry name" value="TPR-like_helical_dom_sf"/>
</dbReference>
<feature type="domain" description="Cytochrome c-552/4" evidence="4">
    <location>
        <begin position="53"/>
        <end position="79"/>
    </location>
</feature>
<dbReference type="Gene3D" id="1.10.1130.10">
    <property type="entry name" value="Flavocytochrome C3, Chain A"/>
    <property type="match status" value="2"/>
</dbReference>
<evidence type="ECO:0000259" key="3">
    <source>
        <dbReference type="Pfam" id="PF09699"/>
    </source>
</evidence>
<sequence length="763" mass="82938">MAASVRPAAVRGIAVLLFLLLVLAGRSLATDNSSTPAPDLRISIHNGFVDEKTCASCHGDQAAAFAKSHHAKAMALADDSTVRGNFNNVRFDHDGVVTNFSRRNGRFFVRTEGPDGKQGEFEVKYTFAYEPLQQYLIDLGGGRLQALDIAWDTDKQEWFWLGEGTPAKPSSTYHWTGPFYRWNRTCIDCHSTDPQANFQPETNDYRSTYVATSIGCQSCHGGGAKHVEWAEARSKGASMSIGPDLGLSQVDANACFGCHSRRIKLSDGYAAGKPFLDYFSPALLRPDLYFPDGQILDEVFEYGSFQQSKMARAGVTCLDCHRQHEATLKANGNALCTQCHTETAPERFAKNDPSGVFDTPAHTHHPAGSNGAQCANCHMPQRTYMKVDPRRDHSFVIPRPDLSTVYGTPNACTTCHEGKTNAWAAENMDKWYGTAWRVRPTIAHTFVAAARSDPASIGALRKLVSDREEAGIVRGSAIAQMSRIGGADVVTDIKAAAGDSDPLVRLGAAEAAGNLPHGLRLDAIGKLLGDETRAVRVAAATALGSTPSSDLLGDQRKSFDAAVEDLRAYVEANADVAEAQNNYGTFLFGQRRAGEAEKAFRQAIVLDPALAGPHINLAELYRAMGQNEKSERAYAEAIAISPDHADLRYGHALSLVREKAMPEAIRELDEAIRLDPGNARYKTTLAIALDSIGRTQEAFDLLGRAVASGELDANLLGTAVHHGLKLRRFPETLKYAEALARLRPDDPQISELVRQLREVTGTK</sequence>
<dbReference type="Proteomes" id="UP000199542">
    <property type="component" value="Unassembled WGS sequence"/>
</dbReference>
<dbReference type="InterPro" id="IPR051829">
    <property type="entry name" value="Multiheme_Cytochr_ET"/>
</dbReference>
<name>A0A1G4U7P8_9HYPH</name>
<dbReference type="EMBL" id="FMTM01000020">
    <property type="protein sequence ID" value="SCW89668.1"/>
    <property type="molecule type" value="Genomic_DNA"/>
</dbReference>
<dbReference type="InterPro" id="IPR011989">
    <property type="entry name" value="ARM-like"/>
</dbReference>
<dbReference type="RefSeq" id="WP_092588654.1">
    <property type="nucleotide sequence ID" value="NZ_FMTM01000020.1"/>
</dbReference>
<evidence type="ECO:0000313" key="5">
    <source>
        <dbReference type="EMBL" id="SCW89668.1"/>
    </source>
</evidence>
<dbReference type="InterPro" id="IPR036280">
    <property type="entry name" value="Multihaem_cyt_sf"/>
</dbReference>
<keyword evidence="1" id="KW-0732">Signal</keyword>
<dbReference type="PANTHER" id="PTHR35038:SF8">
    <property type="entry name" value="C-TYPE POLYHEME CYTOCHROME OMCC"/>
    <property type="match status" value="1"/>
</dbReference>
<dbReference type="Gene3D" id="1.25.40.10">
    <property type="entry name" value="Tetratricopeptide repeat domain"/>
    <property type="match status" value="1"/>
</dbReference>
<feature type="repeat" description="TPR" evidence="2">
    <location>
        <begin position="577"/>
        <end position="610"/>
    </location>
</feature>
<evidence type="ECO:0000259" key="4">
    <source>
        <dbReference type="Pfam" id="PF13435"/>
    </source>
</evidence>
<dbReference type="InterPro" id="IPR016024">
    <property type="entry name" value="ARM-type_fold"/>
</dbReference>
<feature type="repeat" description="TPR" evidence="2">
    <location>
        <begin position="611"/>
        <end position="644"/>
    </location>
</feature>
<dbReference type="SUPFAM" id="SSF48371">
    <property type="entry name" value="ARM repeat"/>
    <property type="match status" value="1"/>
</dbReference>
<dbReference type="SUPFAM" id="SSF48695">
    <property type="entry name" value="Multiheme cytochromes"/>
    <property type="match status" value="1"/>
</dbReference>
<dbReference type="SUPFAM" id="SSF48452">
    <property type="entry name" value="TPR-like"/>
    <property type="match status" value="1"/>
</dbReference>
<evidence type="ECO:0000256" key="2">
    <source>
        <dbReference type="PROSITE-ProRule" id="PRU00339"/>
    </source>
</evidence>
<evidence type="ECO:0000313" key="6">
    <source>
        <dbReference type="Proteomes" id="UP000199542"/>
    </source>
</evidence>
<feature type="domain" description="Cytochrome c-552/4" evidence="4">
    <location>
        <begin position="182"/>
        <end position="221"/>
    </location>
</feature>
<dbReference type="InterPro" id="IPR019734">
    <property type="entry name" value="TPR_rpt"/>
</dbReference>
<dbReference type="Pfam" id="PF13435">
    <property type="entry name" value="Cytochrome_C554"/>
    <property type="match status" value="2"/>
</dbReference>
<reference evidence="5 6" key="1">
    <citation type="submission" date="2016-10" db="EMBL/GenBank/DDBJ databases">
        <authorList>
            <person name="de Groot N.N."/>
        </authorList>
    </citation>
    <scope>NUCLEOTIDE SEQUENCE [LARGE SCALE GENOMIC DNA]</scope>
    <source>
        <strain evidence="5 6">CGMCC 1.3401</strain>
    </source>
</reference>
<dbReference type="SMART" id="SM00028">
    <property type="entry name" value="TPR"/>
    <property type="match status" value="3"/>
</dbReference>
<dbReference type="InterPro" id="IPR010177">
    <property type="entry name" value="Paired_CXXCH_1"/>
</dbReference>
<dbReference type="Gene3D" id="1.25.10.10">
    <property type="entry name" value="Leucine-rich Repeat Variant"/>
    <property type="match status" value="1"/>
</dbReference>
<dbReference type="InterPro" id="IPR004155">
    <property type="entry name" value="PBS_lyase_HEAT"/>
</dbReference>
<protein>
    <submittedName>
        <fullName evidence="5">Doubled CXXCH domain-containing protein</fullName>
    </submittedName>
</protein>
<organism evidence="5 6">
    <name type="scientific">Rhizobium mongolense subsp. loessense</name>
    <dbReference type="NCBI Taxonomy" id="158890"/>
    <lineage>
        <taxon>Bacteria</taxon>
        <taxon>Pseudomonadati</taxon>
        <taxon>Pseudomonadota</taxon>
        <taxon>Alphaproteobacteria</taxon>
        <taxon>Hyphomicrobiales</taxon>
        <taxon>Rhizobiaceae</taxon>
        <taxon>Rhizobium/Agrobacterium group</taxon>
        <taxon>Rhizobium</taxon>
    </lineage>
</organism>
<dbReference type="PROSITE" id="PS50005">
    <property type="entry name" value="TPR"/>
    <property type="match status" value="2"/>
</dbReference>
<dbReference type="CDD" id="cd08168">
    <property type="entry name" value="Cytochrom_C3"/>
    <property type="match status" value="1"/>
</dbReference>
<dbReference type="PANTHER" id="PTHR35038">
    <property type="entry name" value="DISSIMILATORY SULFITE REDUCTASE SIRA"/>
    <property type="match status" value="1"/>
</dbReference>